<gene>
    <name evidence="2" type="ORF">CFAM422_000547</name>
</gene>
<reference evidence="2 3" key="1">
    <citation type="submission" date="2018-06" db="EMBL/GenBank/DDBJ databases">
        <title>Genome analysis of cellulolytic fungus Trichoderma lentiforme CFAM-422.</title>
        <authorList>
            <person name="Steindorff A.S."/>
            <person name="Formighieri E.F."/>
            <person name="Midorikawa G.E.O."/>
            <person name="Tamietti M.S."/>
            <person name="Ramos E.Z."/>
            <person name="Silva A.S."/>
            <person name="Bon E.P.S."/>
            <person name="Mendes T.D."/>
            <person name="Damaso M.C.T."/>
            <person name="Favaro L.C.L."/>
        </authorList>
    </citation>
    <scope>NUCLEOTIDE SEQUENCE [LARGE SCALE GENOMIC DNA]</scope>
    <source>
        <strain evidence="2 3">CFAM-422</strain>
    </source>
</reference>
<feature type="compositionally biased region" description="Basic and acidic residues" evidence="1">
    <location>
        <begin position="39"/>
        <end position="80"/>
    </location>
</feature>
<evidence type="ECO:0000313" key="2">
    <source>
        <dbReference type="EMBL" id="KAF3077366.1"/>
    </source>
</evidence>
<evidence type="ECO:0000256" key="1">
    <source>
        <dbReference type="SAM" id="MobiDB-lite"/>
    </source>
</evidence>
<keyword evidence="3" id="KW-1185">Reference proteome</keyword>
<dbReference type="Proteomes" id="UP000801864">
    <property type="component" value="Unassembled WGS sequence"/>
</dbReference>
<accession>A0A9P4XQP8</accession>
<organism evidence="2 3">
    <name type="scientific">Trichoderma lentiforme</name>
    <dbReference type="NCBI Taxonomy" id="1567552"/>
    <lineage>
        <taxon>Eukaryota</taxon>
        <taxon>Fungi</taxon>
        <taxon>Dikarya</taxon>
        <taxon>Ascomycota</taxon>
        <taxon>Pezizomycotina</taxon>
        <taxon>Sordariomycetes</taxon>
        <taxon>Hypocreomycetidae</taxon>
        <taxon>Hypocreales</taxon>
        <taxon>Hypocreaceae</taxon>
        <taxon>Trichoderma</taxon>
    </lineage>
</organism>
<evidence type="ECO:0000313" key="3">
    <source>
        <dbReference type="Proteomes" id="UP000801864"/>
    </source>
</evidence>
<feature type="compositionally biased region" description="Basic residues" evidence="1">
    <location>
        <begin position="1"/>
        <end position="21"/>
    </location>
</feature>
<feature type="region of interest" description="Disordered" evidence="1">
    <location>
        <begin position="1"/>
        <end position="80"/>
    </location>
</feature>
<comment type="caution">
    <text evidence="2">The sequence shown here is derived from an EMBL/GenBank/DDBJ whole genome shotgun (WGS) entry which is preliminary data.</text>
</comment>
<dbReference type="AlphaFoldDB" id="A0A9P4XQP8"/>
<name>A0A9P4XQP8_9HYPO</name>
<sequence>MELAHAQHHPPPRRPLPKRLPHSPPKNHQAHGIKTPQHGPHDELRMLEPRESNQRLAHARQEHRPDERPGHRAGEGEVVVRGREPRVDVVGGRAVGEDVVGGLEVEGLFDFGVGRCEEVQQRYGEEEEIWVCSVLYFAGALPEYNGQRFGAAQPSPASRTF</sequence>
<dbReference type="EMBL" id="QLNT01000001">
    <property type="protein sequence ID" value="KAF3077366.1"/>
    <property type="molecule type" value="Genomic_DNA"/>
</dbReference>
<protein>
    <submittedName>
        <fullName evidence="2">Uncharacterized protein</fullName>
    </submittedName>
</protein>
<proteinExistence type="predicted"/>